<dbReference type="CDD" id="cd06257">
    <property type="entry name" value="DnaJ"/>
    <property type="match status" value="1"/>
</dbReference>
<comment type="caution">
    <text evidence="4">The sequence shown here is derived from an EMBL/GenBank/DDBJ whole genome shotgun (WGS) entry which is preliminary data.</text>
</comment>
<protein>
    <recommendedName>
        <fullName evidence="3">J domain-containing protein</fullName>
    </recommendedName>
</protein>
<evidence type="ECO:0000256" key="2">
    <source>
        <dbReference type="SAM" id="Phobius"/>
    </source>
</evidence>
<dbReference type="PROSITE" id="PS50076">
    <property type="entry name" value="DNAJ_2"/>
    <property type="match status" value="1"/>
</dbReference>
<keyword evidence="2" id="KW-0472">Membrane</keyword>
<dbReference type="Proteomes" id="UP000094472">
    <property type="component" value="Unassembled WGS sequence"/>
</dbReference>
<sequence length="383" mass="41433">MADQFVMPFACRAAGGHVSLAPSAPQTYQIYGRREHQLMTTCSPYDPRKCHNWSVYRFDLDCGGVRTSWQSVVAALAPILAESGGNPYPGAHDDPGYPPERAAAPYRPGPGGRIAFPPGFAPNPMKVARFERTEEAAAPIPLPPKKPAAPVEVAKVEPAPAPVAAKPSPSRKAEAAGKADSIAKTGAKPKPAKVAEQRALQIEIEPGSGDVTGSLPKPDSSGSLWRDAGMVFALTLTALLALSAILLLRRRGMLALPMPMQVLRLRAPAGLPALRRSIVSEWKEAAARLTGGKAGSGMRLWDEDWLPSTKREALDVLGVDPRAGRETIKSTVTRLRRALHPDHAIDEEDRLLRERRLKQINVAWEIIAGKRRVPWLKTKPQSS</sequence>
<organism evidence="4 5">
    <name type="scientific">Methyloceanibacter superfactus</name>
    <dbReference type="NCBI Taxonomy" id="1774969"/>
    <lineage>
        <taxon>Bacteria</taxon>
        <taxon>Pseudomonadati</taxon>
        <taxon>Pseudomonadota</taxon>
        <taxon>Alphaproteobacteria</taxon>
        <taxon>Hyphomicrobiales</taxon>
        <taxon>Hyphomicrobiaceae</taxon>
        <taxon>Methyloceanibacter</taxon>
    </lineage>
</organism>
<evidence type="ECO:0000313" key="5">
    <source>
        <dbReference type="Proteomes" id="UP000094472"/>
    </source>
</evidence>
<dbReference type="SUPFAM" id="SSF46565">
    <property type="entry name" value="Chaperone J-domain"/>
    <property type="match status" value="1"/>
</dbReference>
<dbReference type="EMBL" id="LPWF01000028">
    <property type="protein sequence ID" value="ODR96763.1"/>
    <property type="molecule type" value="Genomic_DNA"/>
</dbReference>
<accession>A0A1E3VTB0</accession>
<evidence type="ECO:0000259" key="3">
    <source>
        <dbReference type="PROSITE" id="PS50076"/>
    </source>
</evidence>
<gene>
    <name evidence="4" type="ORF">AUC69_14355</name>
</gene>
<keyword evidence="2" id="KW-1133">Transmembrane helix</keyword>
<reference evidence="4 5" key="1">
    <citation type="journal article" date="2016" name="Environ. Microbiol.">
        <title>New Methyloceanibacter diversity from North Sea sediments includes methanotroph containing solely the soluble methane monooxygenase.</title>
        <authorList>
            <person name="Vekeman B."/>
            <person name="Kerckhof F.M."/>
            <person name="Cremers G."/>
            <person name="de Vos P."/>
            <person name="Vandamme P."/>
            <person name="Boon N."/>
            <person name="Op den Camp H.J."/>
            <person name="Heylen K."/>
        </authorList>
    </citation>
    <scope>NUCLEOTIDE SEQUENCE [LARGE SCALE GENOMIC DNA]</scope>
    <source>
        <strain evidence="4 5">R-67175</strain>
    </source>
</reference>
<dbReference type="Gene3D" id="1.10.287.110">
    <property type="entry name" value="DnaJ domain"/>
    <property type="match status" value="1"/>
</dbReference>
<keyword evidence="2" id="KW-0812">Transmembrane</keyword>
<dbReference type="SMART" id="SM00271">
    <property type="entry name" value="DnaJ"/>
    <property type="match status" value="1"/>
</dbReference>
<feature type="transmembrane region" description="Helical" evidence="2">
    <location>
        <begin position="228"/>
        <end position="248"/>
    </location>
</feature>
<dbReference type="RefSeq" id="WP_069442272.1">
    <property type="nucleotide sequence ID" value="NZ_LPWF01000028.1"/>
</dbReference>
<dbReference type="OrthoDB" id="7928794at2"/>
<evidence type="ECO:0000313" key="4">
    <source>
        <dbReference type="EMBL" id="ODR96763.1"/>
    </source>
</evidence>
<feature type="region of interest" description="Disordered" evidence="1">
    <location>
        <begin position="160"/>
        <end position="194"/>
    </location>
</feature>
<dbReference type="AlphaFoldDB" id="A0A1E3VTB0"/>
<dbReference type="InterPro" id="IPR036869">
    <property type="entry name" value="J_dom_sf"/>
</dbReference>
<keyword evidence="5" id="KW-1185">Reference proteome</keyword>
<feature type="domain" description="J" evidence="3">
    <location>
        <begin position="312"/>
        <end position="372"/>
    </location>
</feature>
<proteinExistence type="predicted"/>
<name>A0A1E3VTB0_9HYPH</name>
<dbReference type="InterPro" id="IPR001623">
    <property type="entry name" value="DnaJ_domain"/>
</dbReference>
<dbReference type="STRING" id="1774969.AUC69_14355"/>
<evidence type="ECO:0000256" key="1">
    <source>
        <dbReference type="SAM" id="MobiDB-lite"/>
    </source>
</evidence>